<feature type="domain" description="RFX-type winged-helix" evidence="2">
    <location>
        <begin position="1"/>
        <end position="71"/>
    </location>
</feature>
<organism evidence="3 4">
    <name type="scientific">Olpidium bornovanus</name>
    <dbReference type="NCBI Taxonomy" id="278681"/>
    <lineage>
        <taxon>Eukaryota</taxon>
        <taxon>Fungi</taxon>
        <taxon>Fungi incertae sedis</taxon>
        <taxon>Olpidiomycota</taxon>
        <taxon>Olpidiomycotina</taxon>
        <taxon>Olpidiomycetes</taxon>
        <taxon>Olpidiales</taxon>
        <taxon>Olpidiaceae</taxon>
        <taxon>Olpidium</taxon>
    </lineage>
</organism>
<keyword evidence="1 3" id="KW-0238">DNA-binding</keyword>
<dbReference type="Proteomes" id="UP000673691">
    <property type="component" value="Unassembled WGS sequence"/>
</dbReference>
<dbReference type="Gene3D" id="1.10.10.10">
    <property type="entry name" value="Winged helix-like DNA-binding domain superfamily/Winged helix DNA-binding domain"/>
    <property type="match status" value="1"/>
</dbReference>
<evidence type="ECO:0000313" key="3">
    <source>
        <dbReference type="EMBL" id="KAG5456349.1"/>
    </source>
</evidence>
<dbReference type="InterPro" id="IPR036390">
    <property type="entry name" value="WH_DNA-bd_sf"/>
</dbReference>
<dbReference type="InterPro" id="IPR039779">
    <property type="entry name" value="RFX-like"/>
</dbReference>
<proteinExistence type="predicted"/>
<dbReference type="OrthoDB" id="10056949at2759"/>
<sequence>MENYEVEEDHNVPRISLYSHYLKYCQQQGLRPVNSASFGKLIRSVFPDLKTRRLGTRGQSKYHYCGIKIRKPGRSDGNPAAAAAAAGAGRTVPVMTIDTQ</sequence>
<keyword evidence="4" id="KW-1185">Reference proteome</keyword>
<dbReference type="SUPFAM" id="SSF46785">
    <property type="entry name" value="Winged helix' DNA-binding domain"/>
    <property type="match status" value="1"/>
</dbReference>
<dbReference type="GO" id="GO:0000981">
    <property type="term" value="F:DNA-binding transcription factor activity, RNA polymerase II-specific"/>
    <property type="evidence" value="ECO:0007669"/>
    <property type="project" value="TreeGrafter"/>
</dbReference>
<evidence type="ECO:0000256" key="1">
    <source>
        <dbReference type="ARBA" id="ARBA00023125"/>
    </source>
</evidence>
<dbReference type="AlphaFoldDB" id="A0A8H7ZNG4"/>
<dbReference type="Pfam" id="PF02257">
    <property type="entry name" value="RFX_DNA_binding"/>
    <property type="match status" value="1"/>
</dbReference>
<protein>
    <submittedName>
        <fullName evidence="3">RFX DNA-binding domain-containing protein</fullName>
    </submittedName>
</protein>
<dbReference type="PANTHER" id="PTHR12619">
    <property type="entry name" value="RFX TRANSCRIPTION FACTOR FAMILY"/>
    <property type="match status" value="1"/>
</dbReference>
<gene>
    <name evidence="3" type="ORF">BJ554DRAFT_3937</name>
</gene>
<dbReference type="FunFam" id="1.10.10.10:FF:000422">
    <property type="entry name" value="DNA-binding protein RFX7"/>
    <property type="match status" value="1"/>
</dbReference>
<feature type="non-terminal residue" evidence="3">
    <location>
        <position position="100"/>
    </location>
</feature>
<reference evidence="3 4" key="1">
    <citation type="journal article" name="Sci. Rep.">
        <title>Genome-scale phylogenetic analyses confirm Olpidium as the closest living zoosporic fungus to the non-flagellated, terrestrial fungi.</title>
        <authorList>
            <person name="Chang Y."/>
            <person name="Rochon D."/>
            <person name="Sekimoto S."/>
            <person name="Wang Y."/>
            <person name="Chovatia M."/>
            <person name="Sandor L."/>
            <person name="Salamov A."/>
            <person name="Grigoriev I.V."/>
            <person name="Stajich J.E."/>
            <person name="Spatafora J.W."/>
        </authorList>
    </citation>
    <scope>NUCLEOTIDE SEQUENCE [LARGE SCALE GENOMIC DNA]</scope>
    <source>
        <strain evidence="3">S191</strain>
    </source>
</reference>
<name>A0A8H7ZNG4_9FUNG</name>
<dbReference type="PANTHER" id="PTHR12619:SF5">
    <property type="entry name" value="TRANSCRIPTION FACTOR RFX4"/>
    <property type="match status" value="1"/>
</dbReference>
<dbReference type="InterPro" id="IPR036388">
    <property type="entry name" value="WH-like_DNA-bd_sf"/>
</dbReference>
<accession>A0A8H7ZNG4</accession>
<evidence type="ECO:0000313" key="4">
    <source>
        <dbReference type="Proteomes" id="UP000673691"/>
    </source>
</evidence>
<dbReference type="InterPro" id="IPR003150">
    <property type="entry name" value="DNA-bd_RFX"/>
</dbReference>
<dbReference type="GO" id="GO:0000978">
    <property type="term" value="F:RNA polymerase II cis-regulatory region sequence-specific DNA binding"/>
    <property type="evidence" value="ECO:0007669"/>
    <property type="project" value="TreeGrafter"/>
</dbReference>
<evidence type="ECO:0000259" key="2">
    <source>
        <dbReference type="PROSITE" id="PS51526"/>
    </source>
</evidence>
<dbReference type="EMBL" id="JAEFCI010011892">
    <property type="protein sequence ID" value="KAG5456349.1"/>
    <property type="molecule type" value="Genomic_DNA"/>
</dbReference>
<dbReference type="PROSITE" id="PS51526">
    <property type="entry name" value="RFX_DBD"/>
    <property type="match status" value="1"/>
</dbReference>
<comment type="caution">
    <text evidence="3">The sequence shown here is derived from an EMBL/GenBank/DDBJ whole genome shotgun (WGS) entry which is preliminary data.</text>
</comment>